<keyword evidence="1" id="KW-0489">Methyltransferase</keyword>
<dbReference type="PANTHER" id="PTHR13610">
    <property type="entry name" value="METHYLTRANSFERASE DOMAIN-CONTAINING PROTEIN"/>
    <property type="match status" value="1"/>
</dbReference>
<comment type="caution">
    <text evidence="4">The sequence shown here is derived from an EMBL/GenBank/DDBJ whole genome shotgun (WGS) entry which is preliminary data.</text>
</comment>
<name>A0ABS2DDL3_9BACI</name>
<organism evidence="4 5">
    <name type="scientific">Bacillus suaedaesalsae</name>
    <dbReference type="NCBI Taxonomy" id="2810349"/>
    <lineage>
        <taxon>Bacteria</taxon>
        <taxon>Bacillati</taxon>
        <taxon>Bacillota</taxon>
        <taxon>Bacilli</taxon>
        <taxon>Bacillales</taxon>
        <taxon>Bacillaceae</taxon>
        <taxon>Bacillus</taxon>
    </lineage>
</organism>
<keyword evidence="3" id="KW-0949">S-adenosyl-L-methionine</keyword>
<evidence type="ECO:0008006" key="6">
    <source>
        <dbReference type="Google" id="ProtNLM"/>
    </source>
</evidence>
<proteinExistence type="predicted"/>
<dbReference type="InterPro" id="IPR026170">
    <property type="entry name" value="FAM173A/B"/>
</dbReference>
<dbReference type="SUPFAM" id="SSF53335">
    <property type="entry name" value="S-adenosyl-L-methionine-dependent methyltransferases"/>
    <property type="match status" value="1"/>
</dbReference>
<evidence type="ECO:0000313" key="4">
    <source>
        <dbReference type="EMBL" id="MBM6616542.1"/>
    </source>
</evidence>
<gene>
    <name evidence="4" type="ORF">JR050_02450</name>
</gene>
<reference evidence="4 5" key="1">
    <citation type="submission" date="2021-02" db="EMBL/GenBank/DDBJ databases">
        <title>Bacillus sp. RD4P76, an endophyte from a halophyte.</title>
        <authorList>
            <person name="Sun J.-Q."/>
        </authorList>
    </citation>
    <scope>NUCLEOTIDE SEQUENCE [LARGE SCALE GENOMIC DNA]</scope>
    <source>
        <strain evidence="4 5">RD4P76</strain>
    </source>
</reference>
<keyword evidence="5" id="KW-1185">Reference proteome</keyword>
<accession>A0ABS2DDL3</accession>
<keyword evidence="2" id="KW-0808">Transferase</keyword>
<evidence type="ECO:0000256" key="3">
    <source>
        <dbReference type="ARBA" id="ARBA00022691"/>
    </source>
</evidence>
<dbReference type="RefSeq" id="WP_204201930.1">
    <property type="nucleotide sequence ID" value="NZ_JAFELM010000013.1"/>
</dbReference>
<dbReference type="EMBL" id="JAFELM010000013">
    <property type="protein sequence ID" value="MBM6616542.1"/>
    <property type="molecule type" value="Genomic_DNA"/>
</dbReference>
<sequence>MTMLTIIILVLALSGTSSILFMSFRNGIAPTPSSPKVVKELLLHLPSQSPKLIAELGAGFGTLVFSIAKKYPKTPIIAYENSFLPWLYMKLRLFLFPIRNVTVLYKDFFKEDLTKFDCIICYLHRDGMIKLQHKFSEELRKGTSIYTHTFSIPSWTEKEKWQAPDLYRATIYHYVKE</sequence>
<dbReference type="Proteomes" id="UP001518925">
    <property type="component" value="Unassembled WGS sequence"/>
</dbReference>
<dbReference type="InterPro" id="IPR029063">
    <property type="entry name" value="SAM-dependent_MTases_sf"/>
</dbReference>
<dbReference type="Gene3D" id="3.40.50.150">
    <property type="entry name" value="Vaccinia Virus protein VP39"/>
    <property type="match status" value="1"/>
</dbReference>
<evidence type="ECO:0000313" key="5">
    <source>
        <dbReference type="Proteomes" id="UP001518925"/>
    </source>
</evidence>
<dbReference type="PANTHER" id="PTHR13610:SF9">
    <property type="entry name" value="FI06469P"/>
    <property type="match status" value="1"/>
</dbReference>
<protein>
    <recommendedName>
        <fullName evidence="6">SAM-dependent methyltransferase</fullName>
    </recommendedName>
</protein>
<evidence type="ECO:0000256" key="1">
    <source>
        <dbReference type="ARBA" id="ARBA00022603"/>
    </source>
</evidence>
<evidence type="ECO:0000256" key="2">
    <source>
        <dbReference type="ARBA" id="ARBA00022679"/>
    </source>
</evidence>